<keyword evidence="4" id="KW-1185">Reference proteome</keyword>
<dbReference type="PROSITE" id="PS51257">
    <property type="entry name" value="PROKAR_LIPOPROTEIN"/>
    <property type="match status" value="1"/>
</dbReference>
<dbReference type="Gene3D" id="3.20.20.140">
    <property type="entry name" value="Metal-dependent hydrolases"/>
    <property type="match status" value="1"/>
</dbReference>
<evidence type="ECO:0000259" key="2">
    <source>
        <dbReference type="Pfam" id="PF07969"/>
    </source>
</evidence>
<sequence>MVWKKIAWTATATLAFALLVASCGGSKEDPADTVLRNAQVMTMDANNSVQQAVAVRDGKIVYVGTNSGADNWVGANTKVIDLGERMLMPGFVDAHLHALSGGRALLMCDLAYAPLSHAQLATHIQTCLNATADKEPDTWLEVVNWDRQATSSIDGDPTKAVLDSLTTQRPIVVTSSDFHGVLANSRALSLAGVTAATPDPTGGKFLRDAKGVPTGICEDAASWQVKAAIPPDTDADLLKQGRAALAAMREQGITTFMDAASSDVHGKTFKALQQSGELTARANFALALVPEMAAVSPTDTIAAAKTLANSMDQGTPVAAPGLNTRIVKVFMDGVVNAPADTGALLTPYFTNTGTDAAPNWQPGSNSGSVYYPPEVLKPLMLAAADAGLDFHAHATGDRAVRQALDAYENVRLQRPKADFRPAIAHDETVAQADYPRFAALNVSATMSYQWAQRASYSIGETENHLGPDRFARMEPFGSLHNAGARVVSGSDWPIDPFDTFLALKVGVTRSGDPTNPHSAASLAPIFEGKINNDPGLSRADVLRSITMNAAYQLRLETFIGSIEVGKFADMIVLEQNFMTVPEEALGRNKVLLTMVGGKTVMALNNFSSTVTTSQQMLNARAVMLSPTASVGHSVVKGSLRSDGHRSCSAFVPSLNTLRDLWTARQAARPASP</sequence>
<name>A0ABM7MK44_9BURK</name>
<dbReference type="Gene3D" id="3.10.310.70">
    <property type="match status" value="1"/>
</dbReference>
<gene>
    <name evidence="3" type="ORF">MIZ03_1436</name>
</gene>
<feature type="chain" id="PRO_5047040597" evidence="1">
    <location>
        <begin position="18"/>
        <end position="672"/>
    </location>
</feature>
<dbReference type="InterPro" id="IPR033932">
    <property type="entry name" value="YtcJ-like"/>
</dbReference>
<dbReference type="PANTHER" id="PTHR22642:SF2">
    <property type="entry name" value="PROTEIN LONG AFTER FAR-RED 3"/>
    <property type="match status" value="1"/>
</dbReference>
<dbReference type="EMBL" id="AP024238">
    <property type="protein sequence ID" value="BCO26553.1"/>
    <property type="molecule type" value="Genomic_DNA"/>
</dbReference>
<reference evidence="3 4" key="1">
    <citation type="journal article" date="2021" name="Microbiol. Spectr.">
        <title>A Single Bacterium Capable of Oxidation and Reduction of Iron at Circumneutral pH.</title>
        <authorList>
            <person name="Kato S."/>
            <person name="Ohkuma M."/>
        </authorList>
    </citation>
    <scope>NUCLEOTIDE SEQUENCE [LARGE SCALE GENOMIC DNA]</scope>
    <source>
        <strain evidence="3 4">MIZ03</strain>
    </source>
</reference>
<dbReference type="RefSeq" id="WP_223910183.1">
    <property type="nucleotide sequence ID" value="NZ_AP024238.1"/>
</dbReference>
<dbReference type="SUPFAM" id="SSF51338">
    <property type="entry name" value="Composite domain of metallo-dependent hydrolases"/>
    <property type="match status" value="1"/>
</dbReference>
<dbReference type="CDD" id="cd01300">
    <property type="entry name" value="YtcJ_like"/>
    <property type="match status" value="1"/>
</dbReference>
<feature type="domain" description="Amidohydrolase 3" evidence="2">
    <location>
        <begin position="78"/>
        <end position="600"/>
    </location>
</feature>
<dbReference type="PANTHER" id="PTHR22642">
    <property type="entry name" value="IMIDAZOLONEPROPIONASE"/>
    <property type="match status" value="1"/>
</dbReference>
<protein>
    <submittedName>
        <fullName evidence="3">N-substituted formamide deformylase</fullName>
    </submittedName>
</protein>
<evidence type="ECO:0000256" key="1">
    <source>
        <dbReference type="SAM" id="SignalP"/>
    </source>
</evidence>
<dbReference type="Proteomes" id="UP000824366">
    <property type="component" value="Chromosome"/>
</dbReference>
<dbReference type="InterPro" id="IPR011059">
    <property type="entry name" value="Metal-dep_hydrolase_composite"/>
</dbReference>
<dbReference type="Pfam" id="PF07969">
    <property type="entry name" value="Amidohydro_3"/>
    <property type="match status" value="1"/>
</dbReference>
<evidence type="ECO:0000313" key="3">
    <source>
        <dbReference type="EMBL" id="BCO26553.1"/>
    </source>
</evidence>
<evidence type="ECO:0000313" key="4">
    <source>
        <dbReference type="Proteomes" id="UP000824366"/>
    </source>
</evidence>
<keyword evidence="1" id="KW-0732">Signal</keyword>
<proteinExistence type="predicted"/>
<dbReference type="InterPro" id="IPR013108">
    <property type="entry name" value="Amidohydro_3"/>
</dbReference>
<dbReference type="Gene3D" id="2.30.40.10">
    <property type="entry name" value="Urease, subunit C, domain 1"/>
    <property type="match status" value="1"/>
</dbReference>
<dbReference type="SUPFAM" id="SSF51556">
    <property type="entry name" value="Metallo-dependent hydrolases"/>
    <property type="match status" value="1"/>
</dbReference>
<accession>A0ABM7MK44</accession>
<dbReference type="InterPro" id="IPR032466">
    <property type="entry name" value="Metal_Hydrolase"/>
</dbReference>
<feature type="signal peptide" evidence="1">
    <location>
        <begin position="1"/>
        <end position="17"/>
    </location>
</feature>
<organism evidence="3 4">
    <name type="scientific">Rhodoferax lithotrophicus</name>
    <dbReference type="NCBI Taxonomy" id="2798804"/>
    <lineage>
        <taxon>Bacteria</taxon>
        <taxon>Pseudomonadati</taxon>
        <taxon>Pseudomonadota</taxon>
        <taxon>Betaproteobacteria</taxon>
        <taxon>Burkholderiales</taxon>
        <taxon>Comamonadaceae</taxon>
        <taxon>Rhodoferax</taxon>
    </lineage>
</organism>